<dbReference type="EMBL" id="JAACNH010000003">
    <property type="protein sequence ID" value="KAG8450047.1"/>
    <property type="molecule type" value="Genomic_DNA"/>
</dbReference>
<feature type="active site" description="Charge relay system" evidence="12">
    <location>
        <position position="354"/>
    </location>
</feature>
<gene>
    <name evidence="16" type="ORF">GDO86_016654</name>
</gene>
<accession>A0A8T2K3T2</accession>
<evidence type="ECO:0000256" key="14">
    <source>
        <dbReference type="SAM" id="Phobius"/>
    </source>
</evidence>
<evidence type="ECO:0000256" key="7">
    <source>
        <dbReference type="ARBA" id="ARBA00023157"/>
    </source>
</evidence>
<dbReference type="InterPro" id="IPR000997">
    <property type="entry name" value="Cholinesterase"/>
</dbReference>
<dbReference type="PROSITE" id="PS00122">
    <property type="entry name" value="CARBOXYLESTERASE_B_1"/>
    <property type="match status" value="1"/>
</dbReference>
<keyword evidence="14" id="KW-1133">Transmembrane helix</keyword>
<dbReference type="InterPro" id="IPR019826">
    <property type="entry name" value="Carboxylesterase_B_AS"/>
</dbReference>
<dbReference type="FunFam" id="3.40.50.1820:FF:000029">
    <property type="entry name" value="Acetylcholinesterase"/>
    <property type="match status" value="1"/>
</dbReference>
<dbReference type="InterPro" id="IPR050654">
    <property type="entry name" value="AChE-related_enzymes"/>
</dbReference>
<evidence type="ECO:0000259" key="15">
    <source>
        <dbReference type="Pfam" id="PF00135"/>
    </source>
</evidence>
<comment type="similarity">
    <text evidence="2 13">Belongs to the type-B carboxylesterase/lipase family.</text>
</comment>
<feature type="active site" description="Charge relay system" evidence="12">
    <location>
        <position position="467"/>
    </location>
</feature>
<evidence type="ECO:0000256" key="9">
    <source>
        <dbReference type="ARBA" id="ARBA00036543"/>
    </source>
</evidence>
<keyword evidence="3" id="KW-0719">Serine esterase</keyword>
<dbReference type="PRINTS" id="PR00878">
    <property type="entry name" value="CHOLNESTRASE"/>
</dbReference>
<feature type="signal peptide" evidence="13">
    <location>
        <begin position="1"/>
        <end position="28"/>
    </location>
</feature>
<dbReference type="GO" id="GO:0005615">
    <property type="term" value="C:extracellular space"/>
    <property type="evidence" value="ECO:0007669"/>
    <property type="project" value="TreeGrafter"/>
</dbReference>
<organism evidence="16 17">
    <name type="scientific">Hymenochirus boettgeri</name>
    <name type="common">Congo dwarf clawed frog</name>
    <dbReference type="NCBI Taxonomy" id="247094"/>
    <lineage>
        <taxon>Eukaryota</taxon>
        <taxon>Metazoa</taxon>
        <taxon>Chordata</taxon>
        <taxon>Craniata</taxon>
        <taxon>Vertebrata</taxon>
        <taxon>Euteleostomi</taxon>
        <taxon>Amphibia</taxon>
        <taxon>Batrachia</taxon>
        <taxon>Anura</taxon>
        <taxon>Pipoidea</taxon>
        <taxon>Pipidae</taxon>
        <taxon>Pipinae</taxon>
        <taxon>Hymenochirus</taxon>
    </lineage>
</organism>
<keyword evidence="7" id="KW-1015">Disulfide bond</keyword>
<keyword evidence="5" id="KW-0597">Phosphoprotein</keyword>
<evidence type="ECO:0000256" key="8">
    <source>
        <dbReference type="ARBA" id="ARBA00023180"/>
    </source>
</evidence>
<evidence type="ECO:0000313" key="16">
    <source>
        <dbReference type="EMBL" id="KAG8450047.1"/>
    </source>
</evidence>
<dbReference type="Pfam" id="PF00135">
    <property type="entry name" value="COesterase"/>
    <property type="match status" value="1"/>
</dbReference>
<comment type="function">
    <text evidence="10">Esterase with broad substrate specificity. Contributes to the inactivation of the neurotransmitter acetylcholine. Can degrade neurotoxic organophosphate esters.</text>
</comment>
<dbReference type="GO" id="GO:0006581">
    <property type="term" value="P:acetylcholine catabolic process"/>
    <property type="evidence" value="ECO:0007669"/>
    <property type="project" value="TreeGrafter"/>
</dbReference>
<keyword evidence="6 13" id="KW-0378">Hydrolase</keyword>
<evidence type="ECO:0000256" key="1">
    <source>
        <dbReference type="ARBA" id="ARBA00004613"/>
    </source>
</evidence>
<dbReference type="Proteomes" id="UP000812440">
    <property type="component" value="Chromosome 8_10"/>
</dbReference>
<feature type="chain" id="PRO_5035960779" description="Carboxylic ester hydrolase" evidence="13">
    <location>
        <begin position="29"/>
        <end position="592"/>
    </location>
</feature>
<keyword evidence="14" id="KW-0472">Membrane</keyword>
<keyword evidence="14" id="KW-0812">Transmembrane</keyword>
<evidence type="ECO:0000256" key="13">
    <source>
        <dbReference type="RuleBase" id="RU361235"/>
    </source>
</evidence>
<comment type="subcellular location">
    <subcellularLocation>
        <location evidence="1">Secreted</location>
    </subcellularLocation>
</comment>
<feature type="active site" description="Acyl-ester intermediate" evidence="12">
    <location>
        <position position="224"/>
    </location>
</feature>
<keyword evidence="4" id="KW-0964">Secreted</keyword>
<reference evidence="16" key="1">
    <citation type="thesis" date="2020" institute="ProQuest LLC" country="789 East Eisenhower Parkway, Ann Arbor, MI, USA">
        <title>Comparative Genomics and Chromosome Evolution.</title>
        <authorList>
            <person name="Mudd A.B."/>
        </authorList>
    </citation>
    <scope>NUCLEOTIDE SEQUENCE</scope>
    <source>
        <strain evidence="16">Female2</strain>
        <tissue evidence="16">Blood</tissue>
    </source>
</reference>
<evidence type="ECO:0000256" key="4">
    <source>
        <dbReference type="ARBA" id="ARBA00022525"/>
    </source>
</evidence>
<keyword evidence="13" id="KW-0732">Signal</keyword>
<evidence type="ECO:0000313" key="17">
    <source>
        <dbReference type="Proteomes" id="UP000812440"/>
    </source>
</evidence>
<proteinExistence type="inferred from homology"/>
<protein>
    <recommendedName>
        <fullName evidence="13">Carboxylic ester hydrolase</fullName>
        <ecNumber evidence="13">3.1.1.-</ecNumber>
    </recommendedName>
</protein>
<evidence type="ECO:0000256" key="12">
    <source>
        <dbReference type="PIRSR" id="PIRSR600997-1"/>
    </source>
</evidence>
<dbReference type="OrthoDB" id="9000293at2759"/>
<keyword evidence="17" id="KW-1185">Reference proteome</keyword>
<dbReference type="Gene3D" id="3.40.50.1820">
    <property type="entry name" value="alpha/beta hydrolase"/>
    <property type="match status" value="1"/>
</dbReference>
<evidence type="ECO:0000256" key="3">
    <source>
        <dbReference type="ARBA" id="ARBA00022487"/>
    </source>
</evidence>
<dbReference type="GO" id="GO:0005886">
    <property type="term" value="C:plasma membrane"/>
    <property type="evidence" value="ECO:0007669"/>
    <property type="project" value="TreeGrafter"/>
</dbReference>
<dbReference type="GO" id="GO:0003990">
    <property type="term" value="F:acetylcholinesterase activity"/>
    <property type="evidence" value="ECO:0007669"/>
    <property type="project" value="TreeGrafter"/>
</dbReference>
<dbReference type="CDD" id="cd00312">
    <property type="entry name" value="Esterase_lipase"/>
    <property type="match status" value="1"/>
</dbReference>
<evidence type="ECO:0000256" key="11">
    <source>
        <dbReference type="ARBA" id="ARBA00038819"/>
    </source>
</evidence>
<name>A0A8T2K3T2_9PIPI</name>
<dbReference type="SUPFAM" id="SSF53474">
    <property type="entry name" value="alpha/beta-Hydrolases"/>
    <property type="match status" value="1"/>
</dbReference>
<comment type="subunit">
    <text evidence="11">Homotetramer; disulfide-linked. Dimer of dimers.</text>
</comment>
<sequence length="592" mass="66766">MWCSLGAVKTISTVCFTVVCLLCQPCRSNDEIVVTKYGKVKGFPISLPYGNVMAFLGIPYAEPPVGDLRFKKPKSPKSWSNLQDATKYGNSCFQLRDETFPGFPGSEMWNPKNELSEDCLNYHIYLSYIPNKASVMVWIYGGGFETGTSSLDIYDGKFLAATEQVIVVSMNYRLGPLGFLSFPGNPEAPGNVGLFDQRLALQWVYENIVAFGGNPESITIFGESAGGGSVSYHLLSSGSQTFFTRAIMQSGTGNAPWGAVSKVEAHHRALALAYQLDCPTWNETEIIACLKAKNPQEILEKAYSVVPLSDKALIDLMFPPTVDGDFLVAMPDELMKSGFLKRNTQVLTGVNKDEGSFFLVYGRPGFSKEHENFINRRKFKETVQTSFPKATQLAVDSILLYYTDWTIEQEPAYYRDAMKAIAGDYYFVCPLLEFTEKNSEIGNNAYLYFFQHRSSRLAWPQWMGVLHGYEIEFVFGMPLNTTLNYTKEEEILSRTMMRYWGNFAKTGNPNDAGSSETNWPMFTLNKQSYLTLDTGTLNTNQKMRINQCKFWGQFYHKDLQVPAPVFCIGNHLTATRFFFLVIFSVFLMLIEM</sequence>
<evidence type="ECO:0000256" key="2">
    <source>
        <dbReference type="ARBA" id="ARBA00005964"/>
    </source>
</evidence>
<feature type="domain" description="Carboxylesterase type B" evidence="15">
    <location>
        <begin position="30"/>
        <end position="551"/>
    </location>
</feature>
<dbReference type="InterPro" id="IPR002018">
    <property type="entry name" value="CarbesteraseB"/>
</dbReference>
<keyword evidence="8" id="KW-0325">Glycoprotein</keyword>
<dbReference type="EC" id="3.1.1.-" evidence="13"/>
<dbReference type="GO" id="GO:0019695">
    <property type="term" value="P:choline metabolic process"/>
    <property type="evidence" value="ECO:0007669"/>
    <property type="project" value="TreeGrafter"/>
</dbReference>
<evidence type="ECO:0000256" key="6">
    <source>
        <dbReference type="ARBA" id="ARBA00022801"/>
    </source>
</evidence>
<dbReference type="PANTHER" id="PTHR43918:SF5">
    <property type="entry name" value="CHOLINESTERASE"/>
    <property type="match status" value="1"/>
</dbReference>
<comment type="caution">
    <text evidence="16">The sequence shown here is derived from an EMBL/GenBank/DDBJ whole genome shotgun (WGS) entry which is preliminary data.</text>
</comment>
<dbReference type="AlphaFoldDB" id="A0A8T2K3T2"/>
<evidence type="ECO:0000256" key="5">
    <source>
        <dbReference type="ARBA" id="ARBA00022553"/>
    </source>
</evidence>
<feature type="transmembrane region" description="Helical" evidence="14">
    <location>
        <begin position="572"/>
        <end position="590"/>
    </location>
</feature>
<dbReference type="InterPro" id="IPR029058">
    <property type="entry name" value="AB_hydrolase_fold"/>
</dbReference>
<dbReference type="PANTHER" id="PTHR43918">
    <property type="entry name" value="ACETYLCHOLINESTERASE"/>
    <property type="match status" value="1"/>
</dbReference>
<evidence type="ECO:0000256" key="10">
    <source>
        <dbReference type="ARBA" id="ARBA00037444"/>
    </source>
</evidence>
<comment type="catalytic activity">
    <reaction evidence="9">
        <text>an acylcholine + H2O = a carboxylate + choline + H(+)</text>
        <dbReference type="Rhea" id="RHEA:21964"/>
        <dbReference type="ChEBI" id="CHEBI:15354"/>
        <dbReference type="ChEBI" id="CHEBI:15377"/>
        <dbReference type="ChEBI" id="CHEBI:15378"/>
        <dbReference type="ChEBI" id="CHEBI:29067"/>
        <dbReference type="ChEBI" id="CHEBI:35287"/>
        <dbReference type="EC" id="3.1.1.8"/>
    </reaction>
</comment>